<dbReference type="PANTHER" id="PTHR30093:SF2">
    <property type="entry name" value="TYPE II SECRETION SYSTEM PROTEIN H"/>
    <property type="match status" value="1"/>
</dbReference>
<protein>
    <recommendedName>
        <fullName evidence="2">Type II secretion system protein GspG C-terminal domain-containing protein</fullName>
    </recommendedName>
</protein>
<gene>
    <name evidence="1" type="ORF">METZ01_LOCUS129559</name>
</gene>
<dbReference type="EMBL" id="UINC01018291">
    <property type="protein sequence ID" value="SVA76705.1"/>
    <property type="molecule type" value="Genomic_DNA"/>
</dbReference>
<reference evidence="1" key="1">
    <citation type="submission" date="2018-05" db="EMBL/GenBank/DDBJ databases">
        <authorList>
            <person name="Lanie J.A."/>
            <person name="Ng W.-L."/>
            <person name="Kazmierczak K.M."/>
            <person name="Andrzejewski T.M."/>
            <person name="Davidsen T.M."/>
            <person name="Wayne K.J."/>
            <person name="Tettelin H."/>
            <person name="Glass J.I."/>
            <person name="Rusch D."/>
            <person name="Podicherti R."/>
            <person name="Tsui H.-C.T."/>
            <person name="Winkler M.E."/>
        </authorList>
    </citation>
    <scope>NUCLEOTIDE SEQUENCE</scope>
</reference>
<dbReference type="Pfam" id="PF07963">
    <property type="entry name" value="N_methyl"/>
    <property type="match status" value="1"/>
</dbReference>
<dbReference type="AlphaFoldDB" id="A0A381YI99"/>
<dbReference type="SUPFAM" id="SSF54523">
    <property type="entry name" value="Pili subunits"/>
    <property type="match status" value="1"/>
</dbReference>
<organism evidence="1">
    <name type="scientific">marine metagenome</name>
    <dbReference type="NCBI Taxonomy" id="408172"/>
    <lineage>
        <taxon>unclassified sequences</taxon>
        <taxon>metagenomes</taxon>
        <taxon>ecological metagenomes</taxon>
    </lineage>
</organism>
<name>A0A381YI99_9ZZZZ</name>
<evidence type="ECO:0008006" key="2">
    <source>
        <dbReference type="Google" id="ProtNLM"/>
    </source>
</evidence>
<proteinExistence type="predicted"/>
<dbReference type="InterPro" id="IPR012902">
    <property type="entry name" value="N_methyl_site"/>
</dbReference>
<dbReference type="NCBIfam" id="TIGR02532">
    <property type="entry name" value="IV_pilin_GFxxxE"/>
    <property type="match status" value="1"/>
</dbReference>
<dbReference type="PANTHER" id="PTHR30093">
    <property type="entry name" value="GENERAL SECRETION PATHWAY PROTEIN G"/>
    <property type="match status" value="1"/>
</dbReference>
<sequence>MNMKKSKKQAFTLIELLVVIAIIAILASLLLPALAKAKSKATGIHCLNNNKQLGLAWLMYCEDYDGFMPPNQNGGGSRGWVNGWITFNSNATDNTNILFLVGTRKQIGNIYPKLGPYSSAPGIYKCAADSYTCRMGRKMLPRVRSNSMNGFIEGGAYGTGGKGQRGARGSTWYGGHKPYNKLADITGKNQAGLFGEGVTSPSQLWVFVDEHPDSINDGWNIMNPTTDGSWVDLPASYHNGGCGYSFADNHAEIKVWKDKTPRSEPVRQSSRNGFANNGKRRGYNDYWWVIERSTSKL</sequence>
<evidence type="ECO:0000313" key="1">
    <source>
        <dbReference type="EMBL" id="SVA76705.1"/>
    </source>
</evidence>
<dbReference type="InterPro" id="IPR045584">
    <property type="entry name" value="Pilin-like"/>
</dbReference>
<dbReference type="Gene3D" id="3.30.700.10">
    <property type="entry name" value="Glycoprotein, Type 4 Pilin"/>
    <property type="match status" value="1"/>
</dbReference>
<accession>A0A381YI99</accession>